<dbReference type="InterPro" id="IPR051784">
    <property type="entry name" value="Nod_factor_ABC_transporter"/>
</dbReference>
<accession>A0A3D8PXC7</accession>
<dbReference type="OrthoDB" id="9815972at2"/>
<evidence type="ECO:0000313" key="3">
    <source>
        <dbReference type="Proteomes" id="UP000256520"/>
    </source>
</evidence>
<proteinExistence type="predicted"/>
<dbReference type="PANTHER" id="PTHR43229:SF6">
    <property type="entry name" value="ABC-TYPE MULTIDRUG TRANSPORT SYSTEM, PERMEASE COMPONENT"/>
    <property type="match status" value="1"/>
</dbReference>
<dbReference type="PANTHER" id="PTHR43229">
    <property type="entry name" value="NODULATION PROTEIN J"/>
    <property type="match status" value="1"/>
</dbReference>
<protein>
    <submittedName>
        <fullName evidence="2">ABC transporter</fullName>
    </submittedName>
</protein>
<evidence type="ECO:0000313" key="2">
    <source>
        <dbReference type="EMBL" id="RDW19971.1"/>
    </source>
</evidence>
<feature type="transmembrane region" description="Helical" evidence="1">
    <location>
        <begin position="223"/>
        <end position="244"/>
    </location>
</feature>
<evidence type="ECO:0000256" key="1">
    <source>
        <dbReference type="SAM" id="Phobius"/>
    </source>
</evidence>
<feature type="transmembrane region" description="Helical" evidence="1">
    <location>
        <begin position="63"/>
        <end position="81"/>
    </location>
</feature>
<feature type="transmembrane region" description="Helical" evidence="1">
    <location>
        <begin position="177"/>
        <end position="198"/>
    </location>
</feature>
<dbReference type="Proteomes" id="UP000256520">
    <property type="component" value="Unassembled WGS sequence"/>
</dbReference>
<gene>
    <name evidence="2" type="ORF">CWR45_06555</name>
</gene>
<feature type="transmembrane region" description="Helical" evidence="1">
    <location>
        <begin position="137"/>
        <end position="165"/>
    </location>
</feature>
<feature type="transmembrane region" description="Helical" evidence="1">
    <location>
        <begin position="102"/>
        <end position="125"/>
    </location>
</feature>
<comment type="caution">
    <text evidence="2">The sequence shown here is derived from an EMBL/GenBank/DDBJ whole genome shotgun (WGS) entry which is preliminary data.</text>
</comment>
<dbReference type="EMBL" id="PIOD01000006">
    <property type="protein sequence ID" value="RDW19971.1"/>
    <property type="molecule type" value="Genomic_DNA"/>
</dbReference>
<reference evidence="3" key="1">
    <citation type="submission" date="2017-11" db="EMBL/GenBank/DDBJ databases">
        <authorList>
            <person name="Zhu W."/>
        </authorList>
    </citation>
    <scope>NUCLEOTIDE SEQUENCE [LARGE SCALE GENOMIC DNA]</scope>
    <source>
        <strain evidence="3">CAU 1051</strain>
    </source>
</reference>
<keyword evidence="3" id="KW-1185">Reference proteome</keyword>
<dbReference type="AlphaFoldDB" id="A0A3D8PXC7"/>
<keyword evidence="1" id="KW-1133">Transmembrane helix</keyword>
<keyword evidence="1" id="KW-0472">Membrane</keyword>
<feature type="transmembrane region" description="Helical" evidence="1">
    <location>
        <begin position="21"/>
        <end position="43"/>
    </location>
</feature>
<organism evidence="2 3">
    <name type="scientific">Oceanobacillus chungangensis</name>
    <dbReference type="NCBI Taxonomy" id="1229152"/>
    <lineage>
        <taxon>Bacteria</taxon>
        <taxon>Bacillati</taxon>
        <taxon>Bacillota</taxon>
        <taxon>Bacilli</taxon>
        <taxon>Bacillales</taxon>
        <taxon>Bacillaceae</taxon>
        <taxon>Oceanobacillus</taxon>
    </lineage>
</organism>
<keyword evidence="1" id="KW-0812">Transmembrane</keyword>
<sequence>MQGFNLLKANIRMEYIEYKRYLPNTIAMLLTFYIIFIGMFAGIQLIGDPTTQDSNVQFVIVNYIFWYLAMIVVNAIGWQITNEATQGTLEQLSMSPMGIWRIMLARLISSTIVSFLIIVALLYLSMLTTGQWLNIDIITILPILILTLISMFGLGFIIAGLSVVLKQIQAFLQILQFILAGLTFVPLTVAPFLAYFPFVKGVDLVRAVMIDGVTLSQIRMEDFMILGFNAVFYFFIGLGIFLLCERVAMKKGLLAHY</sequence>
<name>A0A3D8PXC7_9BACI</name>